<dbReference type="Proteomes" id="UP000011082">
    <property type="component" value="Unassembled WGS sequence"/>
</dbReference>
<feature type="domain" description="Glycosyltransferase 2-like" evidence="5">
    <location>
        <begin position="4"/>
        <end position="170"/>
    </location>
</feature>
<keyword evidence="3 4" id="KW-0808">Transferase</keyword>
<dbReference type="CDD" id="cd06442">
    <property type="entry name" value="DPM1_like"/>
    <property type="match status" value="1"/>
</dbReference>
<dbReference type="UniPathway" id="UPA00378"/>
<dbReference type="Pfam" id="PF00535">
    <property type="entry name" value="Glycos_transf_2"/>
    <property type="match status" value="1"/>
</dbReference>
<dbReference type="InterPro" id="IPR029044">
    <property type="entry name" value="Nucleotide-diphossugar_trans"/>
</dbReference>
<keyword evidence="2 4" id="KW-0328">Glycosyltransferase</keyword>
<dbReference type="EC" id="2.4.1.83" evidence="4"/>
<dbReference type="OrthoDB" id="2603at2759"/>
<evidence type="ECO:0000313" key="6">
    <source>
        <dbReference type="EMBL" id="ELA42270.1"/>
    </source>
</evidence>
<evidence type="ECO:0000256" key="1">
    <source>
        <dbReference type="ARBA" id="ARBA00006739"/>
    </source>
</evidence>
<comment type="function">
    <text evidence="4">Transfers mannose from GDP-mannose to dolichol monophosphate to form dolichol phosphate mannose (Dol-P-Man) which is the mannosyl donor in pathways leading to N-glycosylation, glycosyl phosphatidylinositol membrane anchoring, and O-mannosylation of proteins.</text>
</comment>
<comment type="subcellular location">
    <subcellularLocation>
        <location evidence="4">Endoplasmic reticulum</location>
    </subcellularLocation>
</comment>
<dbReference type="InParanoid" id="L2GP34"/>
<evidence type="ECO:0000313" key="7">
    <source>
        <dbReference type="Proteomes" id="UP000011082"/>
    </source>
</evidence>
<proteinExistence type="inferred from homology"/>
<dbReference type="PANTHER" id="PTHR43398">
    <property type="entry name" value="DOLICHOL-PHOSPHATE MANNOSYLTRANSFERASE SUBUNIT 1"/>
    <property type="match status" value="1"/>
</dbReference>
<dbReference type="InterPro" id="IPR039528">
    <property type="entry name" value="DPM1-like"/>
</dbReference>
<dbReference type="OMA" id="KCFRREV"/>
<evidence type="ECO:0000256" key="2">
    <source>
        <dbReference type="ARBA" id="ARBA00022676"/>
    </source>
</evidence>
<dbReference type="VEuPathDB" id="MicrosporidiaDB:VICG_00669"/>
<dbReference type="STRING" id="993615.L2GP34"/>
<comment type="subunit">
    <text evidence="4">Component of the dolichol-phosphate mannose (DPM) synthase complex.</text>
</comment>
<dbReference type="GeneID" id="19881386"/>
<dbReference type="Gene3D" id="3.90.550.10">
    <property type="entry name" value="Spore Coat Polysaccharide Biosynthesis Protein SpsA, Chain A"/>
    <property type="match status" value="1"/>
</dbReference>
<dbReference type="HOGENOM" id="CLU_033536_13_3_1"/>
<comment type="similarity">
    <text evidence="1 4">Belongs to the glycosyltransferase 2 family.</text>
</comment>
<keyword evidence="4" id="KW-0256">Endoplasmic reticulum</keyword>
<keyword evidence="7" id="KW-1185">Reference proteome</keyword>
<dbReference type="FunFam" id="3.90.550.10:FF:000122">
    <property type="entry name" value="Dolichol-phosphate mannosyltransferase subunit 1"/>
    <property type="match status" value="1"/>
</dbReference>
<reference evidence="7" key="1">
    <citation type="submission" date="2011-05" db="EMBL/GenBank/DDBJ databases">
        <title>The genome sequence of Vittaforma corneae strain ATCC 50505.</title>
        <authorList>
            <consortium name="The Broad Institute Genome Sequencing Platform"/>
            <person name="Cuomo C."/>
            <person name="Didier E."/>
            <person name="Bowers L."/>
            <person name="Young S.K."/>
            <person name="Zeng Q."/>
            <person name="Gargeya S."/>
            <person name="Fitzgerald M."/>
            <person name="Haas B."/>
            <person name="Abouelleil A."/>
            <person name="Alvarado L."/>
            <person name="Arachchi H.M."/>
            <person name="Berlin A."/>
            <person name="Chapman S.B."/>
            <person name="Gearin G."/>
            <person name="Goldberg J."/>
            <person name="Griggs A."/>
            <person name="Gujja S."/>
            <person name="Hansen M."/>
            <person name="Heiman D."/>
            <person name="Howarth C."/>
            <person name="Larimer J."/>
            <person name="Lui A."/>
            <person name="MacDonald P.J.P."/>
            <person name="McCowen C."/>
            <person name="Montmayeur A."/>
            <person name="Murphy C."/>
            <person name="Neiman D."/>
            <person name="Pearson M."/>
            <person name="Priest M."/>
            <person name="Roberts A."/>
            <person name="Saif S."/>
            <person name="Shea T."/>
            <person name="Sisk P."/>
            <person name="Stolte C."/>
            <person name="Sykes S."/>
            <person name="Wortman J."/>
            <person name="Nusbaum C."/>
            <person name="Birren B."/>
        </authorList>
    </citation>
    <scope>NUCLEOTIDE SEQUENCE [LARGE SCALE GENOMIC DNA]</scope>
    <source>
        <strain evidence="7">ATCC 50505</strain>
    </source>
</reference>
<evidence type="ECO:0000259" key="5">
    <source>
        <dbReference type="Pfam" id="PF00535"/>
    </source>
</evidence>
<dbReference type="FunCoup" id="L2GP34">
    <property type="interactions" value="139"/>
</dbReference>
<sequence>MINVLISTYNEVNNICPMLGMVITTLEKLAVPFLIIVVDGNSPDGTSNIVKKLNHPNIKIVDEKCKSGLGNSYMKGLEFCKYEYTVILDADLQHDPFSIFQMFSQATSHNKYDIVTGTRYSKSGMVSRWSFKRKFISAVANNLAKYVLGLKSSDLTGSFRCYRTEVLKTILSKSTCKGFGIQLELIARAEKMKCQIAEVSIIFYDRVAGDSKFGLKEIYLFLKTVLNLYITI</sequence>
<dbReference type="GO" id="GO:0004582">
    <property type="term" value="F:dolichyl-phosphate beta-D-mannosyltransferase activity"/>
    <property type="evidence" value="ECO:0007669"/>
    <property type="project" value="UniProtKB-UniRule"/>
</dbReference>
<gene>
    <name evidence="6" type="ORF">VICG_00669</name>
</gene>
<dbReference type="InterPro" id="IPR001173">
    <property type="entry name" value="Glyco_trans_2-like"/>
</dbReference>
<evidence type="ECO:0000256" key="4">
    <source>
        <dbReference type="RuleBase" id="RU365083"/>
    </source>
</evidence>
<name>L2GP34_VITCO</name>
<organism evidence="6 7">
    <name type="scientific">Vittaforma corneae (strain ATCC 50505)</name>
    <name type="common">Microsporidian parasite</name>
    <name type="synonym">Nosema corneum</name>
    <dbReference type="NCBI Taxonomy" id="993615"/>
    <lineage>
        <taxon>Eukaryota</taxon>
        <taxon>Fungi</taxon>
        <taxon>Fungi incertae sedis</taxon>
        <taxon>Microsporidia</taxon>
        <taxon>Nosematidae</taxon>
        <taxon>Vittaforma</taxon>
    </lineage>
</organism>
<comment type="catalytic activity">
    <reaction evidence="4">
        <text>a di-trans,poly-cis-dolichyl phosphate + GDP-alpha-D-mannose = a di-trans,poly-cis-dolichyl beta-D-mannosyl phosphate + GDP</text>
        <dbReference type="Rhea" id="RHEA:21184"/>
        <dbReference type="Rhea" id="RHEA-COMP:19498"/>
        <dbReference type="Rhea" id="RHEA-COMP:19501"/>
        <dbReference type="ChEBI" id="CHEBI:57527"/>
        <dbReference type="ChEBI" id="CHEBI:57683"/>
        <dbReference type="ChEBI" id="CHEBI:58189"/>
        <dbReference type="ChEBI" id="CHEBI:58211"/>
    </reaction>
</comment>
<accession>L2GP34</accession>
<dbReference type="SUPFAM" id="SSF53448">
    <property type="entry name" value="Nucleotide-diphospho-sugar transferases"/>
    <property type="match status" value="1"/>
</dbReference>
<comment type="pathway">
    <text evidence="4">Protein modification; protein glycosylation.</text>
</comment>
<evidence type="ECO:0000256" key="3">
    <source>
        <dbReference type="ARBA" id="ARBA00022679"/>
    </source>
</evidence>
<dbReference type="GO" id="GO:0005783">
    <property type="term" value="C:endoplasmic reticulum"/>
    <property type="evidence" value="ECO:0007669"/>
    <property type="project" value="UniProtKB-SubCell"/>
</dbReference>
<dbReference type="AlphaFoldDB" id="L2GP34"/>
<dbReference type="PANTHER" id="PTHR43398:SF1">
    <property type="entry name" value="DOLICHOL-PHOSPHATE MANNOSYLTRANSFERASE SUBUNIT 1"/>
    <property type="match status" value="1"/>
</dbReference>
<dbReference type="EMBL" id="JH370133">
    <property type="protein sequence ID" value="ELA42270.1"/>
    <property type="molecule type" value="Genomic_DNA"/>
</dbReference>
<protein>
    <recommendedName>
        <fullName evidence="4">Dolichol-phosphate mannosyltransferase subunit 1</fullName>
        <ecNumber evidence="4">2.4.1.83</ecNumber>
    </recommendedName>
</protein>
<dbReference type="RefSeq" id="XP_007604121.1">
    <property type="nucleotide sequence ID" value="XM_007604059.1"/>
</dbReference>